<evidence type="ECO:0000256" key="5">
    <source>
        <dbReference type="ARBA" id="ARBA00023014"/>
    </source>
</evidence>
<gene>
    <name evidence="7" type="ORF">SOO65_00110</name>
</gene>
<dbReference type="InterPro" id="IPR017941">
    <property type="entry name" value="Rieske_2Fe-2S"/>
</dbReference>
<accession>A0AAX4HPA8</accession>
<dbReference type="Gene3D" id="2.102.10.10">
    <property type="entry name" value="Rieske [2Fe-2S] iron-sulphur domain"/>
    <property type="match status" value="1"/>
</dbReference>
<evidence type="ECO:0000256" key="3">
    <source>
        <dbReference type="ARBA" id="ARBA00023002"/>
    </source>
</evidence>
<keyword evidence="7" id="KW-0223">Dioxygenase</keyword>
<keyword evidence="3 7" id="KW-0560">Oxidoreductase</keyword>
<evidence type="ECO:0000256" key="1">
    <source>
        <dbReference type="ARBA" id="ARBA00022714"/>
    </source>
</evidence>
<dbReference type="EC" id="1.14.13.-" evidence="7"/>
<dbReference type="PANTHER" id="PTHR21266">
    <property type="entry name" value="IRON-SULFUR DOMAIN CONTAINING PROTEIN"/>
    <property type="match status" value="1"/>
</dbReference>
<organism evidence="7 8">
    <name type="scientific">Peredibacter starrii</name>
    <dbReference type="NCBI Taxonomy" id="28202"/>
    <lineage>
        <taxon>Bacteria</taxon>
        <taxon>Pseudomonadati</taxon>
        <taxon>Bdellovibrionota</taxon>
        <taxon>Bacteriovoracia</taxon>
        <taxon>Bacteriovoracales</taxon>
        <taxon>Bacteriovoracaceae</taxon>
        <taxon>Peredibacter</taxon>
    </lineage>
</organism>
<sequence length="329" mass="37814">MFEDNNLETQPIKEMNIFNNWNSVVEAWYCVGEESALKNNILSTQVGKQKLVIFKTETGKVHCLDAFCSHMGLNLSLGKVVKEEIRCHFHHWSFKGDGTCSKQKDLNSYPVEVRYGLIWIWAGKEAKYPLPLHQDLLENYTYKRGPVYTRPSHPHISLLNALDIQHVNTVHALDLNVSAKHYEAPDQSYIHYDFEGKFLTKEKIFLTGGGYKFSVRYAGATVGFLKALEGIKIFGKIPFPTIYATFGYRQINQNQTVIQPIFLTPKRTGVLGWIKSQLHLFVTEMIYNRLKGEDGEIYENIRFTPNFTPDDSNIVSFIAHVNRLPKSKF</sequence>
<dbReference type="RefSeq" id="WP_321395230.1">
    <property type="nucleotide sequence ID" value="NZ_CP139487.1"/>
</dbReference>
<evidence type="ECO:0000313" key="8">
    <source>
        <dbReference type="Proteomes" id="UP001324634"/>
    </source>
</evidence>
<dbReference type="GO" id="GO:0051213">
    <property type="term" value="F:dioxygenase activity"/>
    <property type="evidence" value="ECO:0007669"/>
    <property type="project" value="UniProtKB-KW"/>
</dbReference>
<dbReference type="AlphaFoldDB" id="A0AAX4HPA8"/>
<dbReference type="Pfam" id="PF00355">
    <property type="entry name" value="Rieske"/>
    <property type="match status" value="1"/>
</dbReference>
<proteinExistence type="predicted"/>
<keyword evidence="1" id="KW-0001">2Fe-2S</keyword>
<name>A0AAX4HPA8_9BACT</name>
<protein>
    <submittedName>
        <fullName evidence="7">Aromatic ring-hydroxylating dioxygenase subunit alpha</fullName>
        <ecNumber evidence="7">1.14.13.-</ecNumber>
    </submittedName>
</protein>
<keyword evidence="8" id="KW-1185">Reference proteome</keyword>
<keyword evidence="2" id="KW-0479">Metal-binding</keyword>
<dbReference type="InterPro" id="IPR050584">
    <property type="entry name" value="Cholesterol_7-desaturase"/>
</dbReference>
<evidence type="ECO:0000256" key="2">
    <source>
        <dbReference type="ARBA" id="ARBA00022723"/>
    </source>
</evidence>
<dbReference type="InterPro" id="IPR036922">
    <property type="entry name" value="Rieske_2Fe-2S_sf"/>
</dbReference>
<feature type="domain" description="Rieske" evidence="6">
    <location>
        <begin position="28"/>
        <end position="120"/>
    </location>
</feature>
<evidence type="ECO:0000313" key="7">
    <source>
        <dbReference type="EMBL" id="WPU65151.1"/>
    </source>
</evidence>
<reference evidence="7 8" key="1">
    <citation type="submission" date="2023-11" db="EMBL/GenBank/DDBJ databases">
        <title>Peredibacter starrii A3.12.</title>
        <authorList>
            <person name="Mitchell R.J."/>
        </authorList>
    </citation>
    <scope>NUCLEOTIDE SEQUENCE [LARGE SCALE GENOMIC DNA]</scope>
    <source>
        <strain evidence="7 8">A3.12</strain>
    </source>
</reference>
<dbReference type="PROSITE" id="PS51296">
    <property type="entry name" value="RIESKE"/>
    <property type="match status" value="1"/>
</dbReference>
<dbReference type="Proteomes" id="UP001324634">
    <property type="component" value="Chromosome"/>
</dbReference>
<dbReference type="SUPFAM" id="SSF50022">
    <property type="entry name" value="ISP domain"/>
    <property type="match status" value="1"/>
</dbReference>
<keyword evidence="5" id="KW-0411">Iron-sulfur</keyword>
<evidence type="ECO:0000259" key="6">
    <source>
        <dbReference type="PROSITE" id="PS51296"/>
    </source>
</evidence>
<dbReference type="PANTHER" id="PTHR21266:SF60">
    <property type="entry name" value="3-KETOSTEROID-9-ALPHA-MONOOXYGENASE, OXYGENASE COMPONENT"/>
    <property type="match status" value="1"/>
</dbReference>
<dbReference type="GO" id="GO:0046872">
    <property type="term" value="F:metal ion binding"/>
    <property type="evidence" value="ECO:0007669"/>
    <property type="project" value="UniProtKB-KW"/>
</dbReference>
<keyword evidence="4" id="KW-0408">Iron</keyword>
<dbReference type="CDD" id="cd03469">
    <property type="entry name" value="Rieske_RO_Alpha_N"/>
    <property type="match status" value="1"/>
</dbReference>
<evidence type="ECO:0000256" key="4">
    <source>
        <dbReference type="ARBA" id="ARBA00023004"/>
    </source>
</evidence>
<dbReference type="EMBL" id="CP139487">
    <property type="protein sequence ID" value="WPU65151.1"/>
    <property type="molecule type" value="Genomic_DNA"/>
</dbReference>
<dbReference type="KEGG" id="psti:SOO65_00110"/>
<dbReference type="GO" id="GO:0051537">
    <property type="term" value="F:2 iron, 2 sulfur cluster binding"/>
    <property type="evidence" value="ECO:0007669"/>
    <property type="project" value="UniProtKB-KW"/>
</dbReference>